<dbReference type="Proteomes" id="UP000250434">
    <property type="component" value="Chromosome"/>
</dbReference>
<feature type="compositionally biased region" description="Basic and acidic residues" evidence="1">
    <location>
        <begin position="42"/>
        <end position="51"/>
    </location>
</feature>
<accession>A0A344KZE6</accession>
<dbReference type="EMBL" id="CP015163">
    <property type="protein sequence ID" value="AXB41170.1"/>
    <property type="molecule type" value="Genomic_DNA"/>
</dbReference>
<evidence type="ECO:0000256" key="1">
    <source>
        <dbReference type="SAM" id="MobiDB-lite"/>
    </source>
</evidence>
<gene>
    <name evidence="2" type="ORF">A4R43_00450</name>
</gene>
<evidence type="ECO:0000313" key="3">
    <source>
        <dbReference type="Proteomes" id="UP000250434"/>
    </source>
</evidence>
<proteinExistence type="predicted"/>
<sequence>MAATRDQHGGRLRADGTARGPGDRVDPGGHPGLTGVHGVHHQRAEGGEREPVPGAEEQPGHADLPQLVAAAEDGDRAPHLKALLADLRTTTGDECARPSRR</sequence>
<dbReference type="AlphaFoldDB" id="A0A344KZE6"/>
<reference evidence="2 3" key="1">
    <citation type="submission" date="2016-04" db="EMBL/GenBank/DDBJ databases">
        <title>Complete genome sequence and analysis of deep-sea sediment isolate, Amycolatopsis sp. WP1.</title>
        <authorList>
            <person name="Wang H."/>
            <person name="Chen S."/>
            <person name="Wu Q."/>
        </authorList>
    </citation>
    <scope>NUCLEOTIDE SEQUENCE [LARGE SCALE GENOMIC DNA]</scope>
    <source>
        <strain evidence="2 3">WP1</strain>
    </source>
</reference>
<organism evidence="2 3">
    <name type="scientific">Amycolatopsis albispora</name>
    <dbReference type="NCBI Taxonomy" id="1804986"/>
    <lineage>
        <taxon>Bacteria</taxon>
        <taxon>Bacillati</taxon>
        <taxon>Actinomycetota</taxon>
        <taxon>Actinomycetes</taxon>
        <taxon>Pseudonocardiales</taxon>
        <taxon>Pseudonocardiaceae</taxon>
        <taxon>Amycolatopsis</taxon>
    </lineage>
</organism>
<feature type="compositionally biased region" description="Basic and acidic residues" evidence="1">
    <location>
        <begin position="1"/>
        <end position="27"/>
    </location>
</feature>
<name>A0A344KZE6_9PSEU</name>
<feature type="region of interest" description="Disordered" evidence="1">
    <location>
        <begin position="1"/>
        <end position="64"/>
    </location>
</feature>
<protein>
    <submittedName>
        <fullName evidence="2">Uncharacterized protein</fullName>
    </submittedName>
</protein>
<evidence type="ECO:0000313" key="2">
    <source>
        <dbReference type="EMBL" id="AXB41170.1"/>
    </source>
</evidence>
<dbReference type="KEGG" id="aab:A4R43_00450"/>
<keyword evidence="3" id="KW-1185">Reference proteome</keyword>